<dbReference type="InterPro" id="IPR027417">
    <property type="entry name" value="P-loop_NTPase"/>
</dbReference>
<dbReference type="OrthoDB" id="9778168at2"/>
<dbReference type="Pfam" id="PF13635">
    <property type="entry name" value="DUF4143"/>
    <property type="match status" value="1"/>
</dbReference>
<dbReference type="SUPFAM" id="SSF52540">
    <property type="entry name" value="P-loop containing nucleoside triphosphate hydrolases"/>
    <property type="match status" value="1"/>
</dbReference>
<proteinExistence type="predicted"/>
<dbReference type="PANTHER" id="PTHR43566">
    <property type="entry name" value="CONSERVED PROTEIN"/>
    <property type="match status" value="1"/>
</dbReference>
<dbReference type="InterPro" id="IPR041682">
    <property type="entry name" value="AAA_14"/>
</dbReference>
<name>K2QL77_9FLAO</name>
<accession>K2QL77</accession>
<dbReference type="Proteomes" id="UP000007364">
    <property type="component" value="Unassembled WGS sequence"/>
</dbReference>
<evidence type="ECO:0000313" key="4">
    <source>
        <dbReference type="Proteomes" id="UP000007364"/>
    </source>
</evidence>
<dbReference type="RefSeq" id="WP_008991317.1">
    <property type="nucleotide sequence ID" value="NZ_AMSG01000007.1"/>
</dbReference>
<organism evidence="3 4">
    <name type="scientific">Galbibacter marinus</name>
    <dbReference type="NCBI Taxonomy" id="555500"/>
    <lineage>
        <taxon>Bacteria</taxon>
        <taxon>Pseudomonadati</taxon>
        <taxon>Bacteroidota</taxon>
        <taxon>Flavobacteriia</taxon>
        <taxon>Flavobacteriales</taxon>
        <taxon>Flavobacteriaceae</taxon>
        <taxon>Galbibacter</taxon>
    </lineage>
</organism>
<dbReference type="InterPro" id="IPR025420">
    <property type="entry name" value="DUF4143"/>
</dbReference>
<gene>
    <name evidence="3" type="ORF">I215_07277</name>
</gene>
<feature type="domain" description="DUF4143" evidence="2">
    <location>
        <begin position="198"/>
        <end position="320"/>
    </location>
</feature>
<keyword evidence="4" id="KW-1185">Reference proteome</keyword>
<dbReference type="Pfam" id="PF13173">
    <property type="entry name" value="AAA_14"/>
    <property type="match status" value="1"/>
</dbReference>
<protein>
    <submittedName>
        <fullName evidence="3">ATPase</fullName>
    </submittedName>
</protein>
<feature type="domain" description="AAA" evidence="1">
    <location>
        <begin position="17"/>
        <end position="136"/>
    </location>
</feature>
<dbReference type="eggNOG" id="COG1373">
    <property type="taxonomic scope" value="Bacteria"/>
</dbReference>
<sequence length="324" mass="36853">MKKRFIHTQVREALKDTPVIMISGARQTGKSTFCQQLQKEGVFNGDYLTLDDPTLLSAAQKDPMGFLLDMGDNVIIDEIQRAPELFLSLKKLIDENRNRRVILTGSAEVILSPKVADSLAGRIETNNIWPFSVDEIKGKPSNFLPILLDLEKRFKSIQTPWEELIELIKRGGYPEMLHRDSDIRRIKWFNSYLDSILQKDIRSLANIEGLAQIPKILNLLGSRVGSTLNMSDISRIAGIKNTTTQRYLTLLEQVFLIVKIPAWTPDAEGQFVKSPKIFLNDTGLLCSMTNERENLLTNRTQAGHLLENFIAMEIVKQISWHHIL</sequence>
<dbReference type="EMBL" id="AMSG01000007">
    <property type="protein sequence ID" value="EKF55492.1"/>
    <property type="molecule type" value="Genomic_DNA"/>
</dbReference>
<evidence type="ECO:0000313" key="3">
    <source>
        <dbReference type="EMBL" id="EKF55492.1"/>
    </source>
</evidence>
<dbReference type="PANTHER" id="PTHR43566:SF2">
    <property type="entry name" value="DUF4143 DOMAIN-CONTAINING PROTEIN"/>
    <property type="match status" value="1"/>
</dbReference>
<evidence type="ECO:0000259" key="1">
    <source>
        <dbReference type="Pfam" id="PF13173"/>
    </source>
</evidence>
<dbReference type="STRING" id="555500.I215_07277"/>
<evidence type="ECO:0000259" key="2">
    <source>
        <dbReference type="Pfam" id="PF13635"/>
    </source>
</evidence>
<dbReference type="AlphaFoldDB" id="K2QL77"/>
<comment type="caution">
    <text evidence="3">The sequence shown here is derived from an EMBL/GenBank/DDBJ whole genome shotgun (WGS) entry which is preliminary data.</text>
</comment>
<reference evidence="3 4" key="1">
    <citation type="journal article" date="2012" name="J. Bacteriol.">
        <title>Genome Sequence of Galbibacter marinum Type Strain ck-I2-15.</title>
        <authorList>
            <person name="Lai Q."/>
            <person name="Li C."/>
            <person name="Shao Z."/>
        </authorList>
    </citation>
    <scope>NUCLEOTIDE SEQUENCE [LARGE SCALE GENOMIC DNA]</scope>
    <source>
        <strain evidence="4">ck-I2-15</strain>
    </source>
</reference>